<dbReference type="CDD" id="cd02869">
    <property type="entry name" value="PseudoU_synth_RluA_like"/>
    <property type="match status" value="1"/>
</dbReference>
<evidence type="ECO:0000313" key="6">
    <source>
        <dbReference type="Proteomes" id="UP000601435"/>
    </source>
</evidence>
<feature type="region of interest" description="Disordered" evidence="2">
    <location>
        <begin position="1"/>
        <end position="22"/>
    </location>
</feature>
<dbReference type="SUPFAM" id="SSF48371">
    <property type="entry name" value="ARM repeat"/>
    <property type="match status" value="1"/>
</dbReference>
<dbReference type="PANTHER" id="PTHR33970:SF1">
    <property type="entry name" value="VIOLAXANTHIN DE-EPOXIDASE, CHLOROPLASTIC"/>
    <property type="match status" value="1"/>
</dbReference>
<dbReference type="Gene3D" id="3.30.2350.10">
    <property type="entry name" value="Pseudouridine synthase"/>
    <property type="match status" value="1"/>
</dbReference>
<dbReference type="InterPro" id="IPR020103">
    <property type="entry name" value="PsdUridine_synth_cat_dom_sf"/>
</dbReference>
<organism evidence="5 6">
    <name type="scientific">Symbiodinium necroappetens</name>
    <dbReference type="NCBI Taxonomy" id="1628268"/>
    <lineage>
        <taxon>Eukaryota</taxon>
        <taxon>Sar</taxon>
        <taxon>Alveolata</taxon>
        <taxon>Dinophyceae</taxon>
        <taxon>Suessiales</taxon>
        <taxon>Symbiodiniaceae</taxon>
        <taxon>Symbiodinium</taxon>
    </lineage>
</organism>
<feature type="coiled-coil region" evidence="1">
    <location>
        <begin position="710"/>
        <end position="737"/>
    </location>
</feature>
<dbReference type="InterPro" id="IPR011990">
    <property type="entry name" value="TPR-like_helical_dom_sf"/>
</dbReference>
<dbReference type="InterPro" id="IPR016024">
    <property type="entry name" value="ARM-type_fold"/>
</dbReference>
<dbReference type="Gene3D" id="1.25.10.10">
    <property type="entry name" value="Leucine-rich Repeat Variant"/>
    <property type="match status" value="1"/>
</dbReference>
<sequence length="1584" mass="172906">MPPPGVQLPRTKSSTANSPCSRQPHLDALARWARAGRWGQVANVLARMEQAGIEPAVASINIVVSAAASAMHWLRALQAATEGRDAGIPGDAVGQTSVLHLCKQLRRWQLAVHHLQSLPLQGVQCNAIHVHVVLSSMPQEDWPKTVALFRELSLQAVTLDAVARRPLLRSQWQHALAEFAWRCHGDLASASSFTAACSAAGVWTQALVVCQRFWGYADRICFNSAASAFERAGPWQFAVRLFAAPTKNEEPDETGLASAQIAVSSGGAWRARLLLLENAKHQEILRAIVMGHCEASFSAIFVAMAKSLQPRRLSCAGLLGLLLLSAVVVVPVGFSGWSSSGHSRPVESAKSRTGTADWFASLYRPAGPSSQFNVESSTLISLATSMLVAMTLCFLRPGLAVAADNLAAVAPCLLSKCQLPLAKCILNPSCAADLTCVIACSGRPDESSCQINCGNNFENDVVVQFNACALSAKKCVPQRPDKGPVPGDFNWDPVKGRYPEPPAESVSEDFEVAKMTGRWYITAGLNPLFDTFDCQVHFFEGMAPKENTPGRLVGKINWRINEVDGEFISRSTVQSFVQAKPGKLENHGNEYLHYQDDWYVLDHGDEDDPELGFVLIYYRGQNDAWAGYGGGTLYTRAKTVPPQIMERVREATAKAKVPYDKFWKATDNSCPVEGDPAKLRTKYAERLIEQAELRAEEQLTRLARKTISKVDMEEKEIAQAAQRLEKMTEKFVREELRVTEKAIEDEELALEAPLRKLKQFFTPKPPPRLNKPKAITSLERCRFSADRVETLKQSSQPFYFNLAALRPHLMLSTFDPGTLRSTPSLWLQVLEFRAGHAEEFAASAEGLQEASRWIEACDLLIRLAASRADQANSWRVAMRRLTVVMSAQTQTWQRSLAALTAAQRSGLRPATIHHDGGASALEKGLQWEGACKLLGLMPSRRMSPRAQGCNAGVAACAKGEQWPMSLRWILCMSKDTLTPDEMSLGSFICAADAHAWRQVLGLLLCLDPMNSLWSPTFFPWALAKLGCRTPHAAEALARAAQWPLSAAEVTSSAWAAANLGIFGPGITHQLEKQVMQCHKNCTLEELRVVTAAGAALNLGHRLFRAIAEEAERRMLSMQVGCAADKDWQDLLGIVRALHSIDLLPERLHRLTKACFCTEKVDAASFSQGPDPVVLEKPAGWEVYGGHGQLQLRDKLIRSAGNYPIFHDATRDFGFIHRLDVPSSGLILAAKTYRTHSYLQLQLHTGVLLREYFVVSHGWLPPARRAISAALDDDAETTRAGVGKAALTKLKVQVQCHLEGEAFTAVAVQLGTGRKHQIRSHLAHVGHPVVRDGRYSSSASFRGDGRLCNSNFLHRQRLAFFDSSGKWHDAKAPLPSLLATALESLRERRATSTGLLQQCTGDVQSWDVATKGDRRVVYARLMAIRALAPLAASGNKRAIDSVVAGLKDQHTSVREGAMEELAKIASNGDSVNGRELSARLSAVKALAAETPDSAAAAVLGTCLEDWHAAVQKAAACGLEKFVGKAGSDPAASKAIEAFSARALRGDRSGLTALMTALERDDASPTWRQASGLCSKRILLNLPNLQ</sequence>
<name>A0A812M783_9DINO</name>
<dbReference type="GO" id="GO:0010028">
    <property type="term" value="P:xanthophyll cycle"/>
    <property type="evidence" value="ECO:0007669"/>
    <property type="project" value="InterPro"/>
</dbReference>
<dbReference type="PANTHER" id="PTHR33970">
    <property type="entry name" value="VIOLAXANTHIN DE-EPOXIDASE, CHLOROPLASTIC-RELATED"/>
    <property type="match status" value="1"/>
</dbReference>
<dbReference type="InterPro" id="IPR011989">
    <property type="entry name" value="ARM-like"/>
</dbReference>
<evidence type="ECO:0000313" key="5">
    <source>
        <dbReference type="EMBL" id="CAE7258034.1"/>
    </source>
</evidence>
<dbReference type="InterPro" id="IPR010788">
    <property type="entry name" value="VDE_dom"/>
</dbReference>
<comment type="caution">
    <text evidence="5">The sequence shown here is derived from an EMBL/GenBank/DDBJ whole genome shotgun (WGS) entry which is preliminary data.</text>
</comment>
<reference evidence="5" key="1">
    <citation type="submission" date="2021-02" db="EMBL/GenBank/DDBJ databases">
        <authorList>
            <person name="Dougan E. K."/>
            <person name="Rhodes N."/>
            <person name="Thang M."/>
            <person name="Chan C."/>
        </authorList>
    </citation>
    <scope>NUCLEOTIDE SEQUENCE</scope>
</reference>
<dbReference type="GO" id="GO:0009982">
    <property type="term" value="F:pseudouridine synthase activity"/>
    <property type="evidence" value="ECO:0007669"/>
    <property type="project" value="InterPro"/>
</dbReference>
<dbReference type="Gene3D" id="1.25.40.10">
    <property type="entry name" value="Tetratricopeptide repeat domain"/>
    <property type="match status" value="2"/>
</dbReference>
<keyword evidence="6" id="KW-1185">Reference proteome</keyword>
<dbReference type="OrthoDB" id="433272at2759"/>
<dbReference type="Gene3D" id="2.40.128.20">
    <property type="match status" value="1"/>
</dbReference>
<dbReference type="InterPro" id="IPR012674">
    <property type="entry name" value="Calycin"/>
</dbReference>
<gene>
    <name evidence="5" type="primary">VDE1</name>
    <name evidence="5" type="ORF">SNEC2469_LOCUS5772</name>
</gene>
<dbReference type="Pfam" id="PF07137">
    <property type="entry name" value="VDE"/>
    <property type="match status" value="1"/>
</dbReference>
<dbReference type="InterPro" id="IPR006145">
    <property type="entry name" value="PsdUridine_synth_RsuA/RluA"/>
</dbReference>
<dbReference type="EMBL" id="CAJNJA010010475">
    <property type="protein sequence ID" value="CAE7258034.1"/>
    <property type="molecule type" value="Genomic_DNA"/>
</dbReference>
<dbReference type="GO" id="GO:0001522">
    <property type="term" value="P:pseudouridine synthesis"/>
    <property type="evidence" value="ECO:0007669"/>
    <property type="project" value="InterPro"/>
</dbReference>
<dbReference type="SUPFAM" id="SSF50814">
    <property type="entry name" value="Lipocalins"/>
    <property type="match status" value="1"/>
</dbReference>
<protein>
    <submittedName>
        <fullName evidence="5">VDE1 protein</fullName>
    </submittedName>
</protein>
<evidence type="ECO:0000256" key="1">
    <source>
        <dbReference type="SAM" id="Coils"/>
    </source>
</evidence>
<dbReference type="GO" id="GO:0003723">
    <property type="term" value="F:RNA binding"/>
    <property type="evidence" value="ECO:0007669"/>
    <property type="project" value="InterPro"/>
</dbReference>
<dbReference type="Proteomes" id="UP000601435">
    <property type="component" value="Unassembled WGS sequence"/>
</dbReference>
<evidence type="ECO:0000259" key="4">
    <source>
        <dbReference type="Pfam" id="PF07137"/>
    </source>
</evidence>
<feature type="domain" description="Pseudouridine synthase RsuA/RluA-like" evidence="3">
    <location>
        <begin position="1172"/>
        <end position="1323"/>
    </location>
</feature>
<feature type="compositionally biased region" description="Polar residues" evidence="2">
    <location>
        <begin position="10"/>
        <end position="21"/>
    </location>
</feature>
<proteinExistence type="predicted"/>
<dbReference type="SUPFAM" id="SSF55120">
    <property type="entry name" value="Pseudouridine synthase"/>
    <property type="match status" value="1"/>
</dbReference>
<evidence type="ECO:0000256" key="2">
    <source>
        <dbReference type="SAM" id="MobiDB-lite"/>
    </source>
</evidence>
<evidence type="ECO:0000259" key="3">
    <source>
        <dbReference type="Pfam" id="PF00849"/>
    </source>
</evidence>
<keyword evidence="1" id="KW-0175">Coiled coil</keyword>
<feature type="domain" description="VDE lipocalin" evidence="4">
    <location>
        <begin position="411"/>
        <end position="668"/>
    </location>
</feature>
<dbReference type="CDD" id="cd22265">
    <property type="entry name" value="UDM1_RNF168"/>
    <property type="match status" value="1"/>
</dbReference>
<dbReference type="Pfam" id="PF00849">
    <property type="entry name" value="PseudoU_synth_2"/>
    <property type="match status" value="1"/>
</dbReference>
<dbReference type="InterPro" id="IPR044682">
    <property type="entry name" value="VDE"/>
</dbReference>
<accession>A0A812M783</accession>
<dbReference type="GO" id="GO:0046422">
    <property type="term" value="F:violaxanthin de-epoxidase activity"/>
    <property type="evidence" value="ECO:0007669"/>
    <property type="project" value="InterPro"/>
</dbReference>